<evidence type="ECO:0000259" key="6">
    <source>
        <dbReference type="Pfam" id="PF02687"/>
    </source>
</evidence>
<dbReference type="Pfam" id="PF02687">
    <property type="entry name" value="FtsX"/>
    <property type="match status" value="1"/>
</dbReference>
<dbReference type="Proteomes" id="UP000054404">
    <property type="component" value="Unassembled WGS sequence"/>
</dbReference>
<keyword evidence="5" id="KW-0472">Membrane</keyword>
<dbReference type="GO" id="GO:0005886">
    <property type="term" value="C:plasma membrane"/>
    <property type="evidence" value="ECO:0007669"/>
    <property type="project" value="UniProtKB-SubCell"/>
</dbReference>
<sequence length="466" mass="49634">MNTLQMTGHLATSRIRNARGHALLDALAVVAFSVSSWLLLTTAGGVWMFYERLDTTGPRLLEQGVPLDVTDGLSGVYMSLAVLALGLLIIPLLSLGASAARLGANGRARRLASLRLIGLSAGQVNLMTLVETLIQAAVGFTIGGAIYLLTLPAWSNMSFTTLPITTTEMLLPWWGWLAAAALVAVITIGSTLAGLWRVSISPLGVSRRETPKAMKYWRVIGVVAAIPVLGVMMQNLDPETSTIANFLLSALMLMVFFLTVSLAGPLFIQMAARPVAVTARTPRLLGTRRVLDDPRAAWRNISAISLMALLASVVVFIMTMDVTGYGSINEDVDNLRRTLTGDITKGVAIALAFSLILGATGTLIHQASDVFDRAEESAALMRIGLPYSTLLKARLWQVIPPLLLMLSVTIGLGALLGTFAEQKANTDNLVILVWVVGLGIALTLAAVVATAPIQAMVLSQKSRKND</sequence>
<reference evidence="7 8" key="1">
    <citation type="submission" date="2015-11" db="EMBL/GenBank/DDBJ databases">
        <title>Draft Genome Sequence of the Type Strain Trueperella bernardiae LCDC 89-0504T, Isolated from Blood Culture.</title>
        <authorList>
            <person name="Bernier A.-M."/>
            <person name="Bernard K."/>
        </authorList>
    </citation>
    <scope>NUCLEOTIDE SEQUENCE [LARGE SCALE GENOMIC DNA]</scope>
    <source>
        <strain evidence="7 8">LCDC 89-0504</strain>
    </source>
</reference>
<evidence type="ECO:0000313" key="7">
    <source>
        <dbReference type="EMBL" id="KTF04475.1"/>
    </source>
</evidence>
<accession>A0A0W1KKH2</accession>
<evidence type="ECO:0000256" key="5">
    <source>
        <dbReference type="ARBA" id="ARBA00023136"/>
    </source>
</evidence>
<name>A0A0W1KKH2_9ACTO</name>
<dbReference type="OrthoDB" id="5118998at2"/>
<dbReference type="RefSeq" id="WP_062612779.1">
    <property type="nucleotide sequence ID" value="NZ_CALTZF010000007.1"/>
</dbReference>
<keyword evidence="2" id="KW-1003">Cell membrane</keyword>
<dbReference type="EMBL" id="LNIZ01000002">
    <property type="protein sequence ID" value="KTF04475.1"/>
    <property type="molecule type" value="Genomic_DNA"/>
</dbReference>
<organism evidence="7 8">
    <name type="scientific">Trueperella bernardiae</name>
    <dbReference type="NCBI Taxonomy" id="59561"/>
    <lineage>
        <taxon>Bacteria</taxon>
        <taxon>Bacillati</taxon>
        <taxon>Actinomycetota</taxon>
        <taxon>Actinomycetes</taxon>
        <taxon>Actinomycetales</taxon>
        <taxon>Actinomycetaceae</taxon>
        <taxon>Trueperella</taxon>
    </lineage>
</organism>
<evidence type="ECO:0000256" key="4">
    <source>
        <dbReference type="ARBA" id="ARBA00022989"/>
    </source>
</evidence>
<evidence type="ECO:0000256" key="3">
    <source>
        <dbReference type="ARBA" id="ARBA00022692"/>
    </source>
</evidence>
<keyword evidence="3" id="KW-0812">Transmembrane</keyword>
<gene>
    <name evidence="7" type="ORF">AQZ59_00456</name>
</gene>
<dbReference type="AlphaFoldDB" id="A0A0W1KKH2"/>
<evidence type="ECO:0000313" key="8">
    <source>
        <dbReference type="Proteomes" id="UP000054404"/>
    </source>
</evidence>
<protein>
    <submittedName>
        <fullName evidence="7">FtsX-like permease family protein</fullName>
    </submittedName>
</protein>
<evidence type="ECO:0000256" key="2">
    <source>
        <dbReference type="ARBA" id="ARBA00022475"/>
    </source>
</evidence>
<dbReference type="InterPro" id="IPR003838">
    <property type="entry name" value="ABC3_permease_C"/>
</dbReference>
<keyword evidence="8" id="KW-1185">Reference proteome</keyword>
<comment type="caution">
    <text evidence="7">The sequence shown here is derived from an EMBL/GenBank/DDBJ whole genome shotgun (WGS) entry which is preliminary data.</text>
</comment>
<keyword evidence="4" id="KW-1133">Transmembrane helix</keyword>
<comment type="subcellular location">
    <subcellularLocation>
        <location evidence="1">Cell membrane</location>
        <topology evidence="1">Multi-pass membrane protein</topology>
    </subcellularLocation>
</comment>
<dbReference type="PATRIC" id="fig|59561.3.peg.450"/>
<dbReference type="STRING" id="59561.AQZ59_00456"/>
<feature type="domain" description="ABC3 transporter permease C-terminal" evidence="6">
    <location>
        <begin position="85"/>
        <end position="199"/>
    </location>
</feature>
<proteinExistence type="predicted"/>
<evidence type="ECO:0000256" key="1">
    <source>
        <dbReference type="ARBA" id="ARBA00004651"/>
    </source>
</evidence>